<dbReference type="AlphaFoldDB" id="A0A0E9WIE9"/>
<protein>
    <submittedName>
        <fullName evidence="1">Uncharacterized protein</fullName>
    </submittedName>
</protein>
<sequence>MPFWTNVTTAIVCVRVS</sequence>
<organism evidence="1">
    <name type="scientific">Anguilla anguilla</name>
    <name type="common">European freshwater eel</name>
    <name type="synonym">Muraena anguilla</name>
    <dbReference type="NCBI Taxonomy" id="7936"/>
    <lineage>
        <taxon>Eukaryota</taxon>
        <taxon>Metazoa</taxon>
        <taxon>Chordata</taxon>
        <taxon>Craniata</taxon>
        <taxon>Vertebrata</taxon>
        <taxon>Euteleostomi</taxon>
        <taxon>Actinopterygii</taxon>
        <taxon>Neopterygii</taxon>
        <taxon>Teleostei</taxon>
        <taxon>Anguilliformes</taxon>
        <taxon>Anguillidae</taxon>
        <taxon>Anguilla</taxon>
    </lineage>
</organism>
<name>A0A0E9WIE9_ANGAN</name>
<reference evidence="1" key="1">
    <citation type="submission" date="2014-11" db="EMBL/GenBank/DDBJ databases">
        <authorList>
            <person name="Amaro Gonzalez C."/>
        </authorList>
    </citation>
    <scope>NUCLEOTIDE SEQUENCE</scope>
</reference>
<proteinExistence type="predicted"/>
<reference evidence="1" key="2">
    <citation type="journal article" date="2015" name="Fish Shellfish Immunol.">
        <title>Early steps in the European eel (Anguilla anguilla)-Vibrio vulnificus interaction in the gills: Role of the RtxA13 toxin.</title>
        <authorList>
            <person name="Callol A."/>
            <person name="Pajuelo D."/>
            <person name="Ebbesson L."/>
            <person name="Teles M."/>
            <person name="MacKenzie S."/>
            <person name="Amaro C."/>
        </authorList>
    </citation>
    <scope>NUCLEOTIDE SEQUENCE</scope>
</reference>
<evidence type="ECO:0000313" key="1">
    <source>
        <dbReference type="EMBL" id="JAH89330.1"/>
    </source>
</evidence>
<accession>A0A0E9WIE9</accession>
<dbReference type="EMBL" id="GBXM01019247">
    <property type="protein sequence ID" value="JAH89330.1"/>
    <property type="molecule type" value="Transcribed_RNA"/>
</dbReference>